<dbReference type="HOGENOM" id="CLU_3030101_0_0_5"/>
<dbReference type="STRING" id="1123269.NX02_29245"/>
<dbReference type="OrthoDB" id="7478263at2"/>
<organism evidence="1 2">
    <name type="scientific">Sphingomonas sanxanigenens DSM 19645 = NX02</name>
    <dbReference type="NCBI Taxonomy" id="1123269"/>
    <lineage>
        <taxon>Bacteria</taxon>
        <taxon>Pseudomonadati</taxon>
        <taxon>Pseudomonadota</taxon>
        <taxon>Alphaproteobacteria</taxon>
        <taxon>Sphingomonadales</taxon>
        <taxon>Sphingomonadaceae</taxon>
        <taxon>Sphingomonas</taxon>
    </lineage>
</organism>
<dbReference type="KEGG" id="ssan:NX02_29245"/>
<gene>
    <name evidence="1" type="ORF">NX02_29245</name>
</gene>
<accession>W0ALF0</accession>
<evidence type="ECO:0000313" key="2">
    <source>
        <dbReference type="Proteomes" id="UP000018851"/>
    </source>
</evidence>
<name>W0ALF0_9SPHN</name>
<dbReference type="EMBL" id="CP006644">
    <property type="protein sequence ID" value="AHE57417.1"/>
    <property type="molecule type" value="Genomic_DNA"/>
</dbReference>
<dbReference type="RefSeq" id="WP_158014204.1">
    <property type="nucleotide sequence ID" value="NZ_CP006644.1"/>
</dbReference>
<protein>
    <submittedName>
        <fullName evidence="1">Uncharacterized protein</fullName>
    </submittedName>
</protein>
<reference evidence="1 2" key="1">
    <citation type="submission" date="2013-07" db="EMBL/GenBank/DDBJ databases">
        <title>Completed genome of Sphingomonas sanxanigenens NX02.</title>
        <authorList>
            <person name="Ma T."/>
            <person name="Huang H."/>
            <person name="Wu M."/>
            <person name="Li X."/>
            <person name="Li G."/>
        </authorList>
    </citation>
    <scope>NUCLEOTIDE SEQUENCE [LARGE SCALE GENOMIC DNA]</scope>
    <source>
        <strain evidence="1 2">NX02</strain>
    </source>
</reference>
<proteinExistence type="predicted"/>
<evidence type="ECO:0000313" key="1">
    <source>
        <dbReference type="EMBL" id="AHE57417.1"/>
    </source>
</evidence>
<dbReference type="Proteomes" id="UP000018851">
    <property type="component" value="Chromosome"/>
</dbReference>
<keyword evidence="2" id="KW-1185">Reference proteome</keyword>
<dbReference type="PATRIC" id="fig|1123269.5.peg.5734"/>
<dbReference type="AlphaFoldDB" id="W0ALF0"/>
<sequence>MSDDDQAGRAPPHRIREIADRLRRLRPDWSNPERYFENRSDLEHDLRRLAKEIDE</sequence>